<gene>
    <name evidence="1" type="ORF">FBUS_10447</name>
</gene>
<sequence>MSSKLVTFFVGLFRWMHTGLKLENAKRLRNLAVHQFIHPQQAVRLLIFAKWCSAHGYLSSQHLEVHIISIVYLSQSLLLSKMDSSGVIMWIKKRKPHVSFDNLLEKKEPVELQRSLYEKYSIEQLVDLLNSENQVTRSLGGKGIYCISSKDQLVPSIQSDLHECELFKDPKILTTDPIKLECSAIHSPSDRKITLEIILFLDERKRRLYDISPVSDSHPSKKHRNSPSSIDVNCIADHSHVAEQNAILITNIRNSHTSSTLFTSFGSPHLGSPQICVNANSSTVPVTCTSSGSPFLITHQGDAETELTMLGGLSNEDLETMTPERLHSLEESQMTIPNTVLIDKKVQHNDSEISFADQSTIPANVMQDTNLLTAKPILDCKSLSRERLFELKGTESEETLELRSHLLGLIVSKADSSTVAESPTTVFETIGSPAGFSEEHLPLTPTESTMRVDSTPSSEYLMIPSQEKPELSTTNALLPKLERSPTFDWSHNSVVSDALTVGKTHLKLFKFEPVHNSREHLDLPILQHTEFLNPLPSSLDEPNQIPLRGPYSLRERRVAR</sequence>
<accession>A0A8E0S4K7</accession>
<reference evidence="1" key="1">
    <citation type="submission" date="2019-05" db="EMBL/GenBank/DDBJ databases">
        <title>Annotation for the trematode Fasciolopsis buski.</title>
        <authorList>
            <person name="Choi Y.-J."/>
        </authorList>
    </citation>
    <scope>NUCLEOTIDE SEQUENCE</scope>
    <source>
        <strain evidence="1">HT</strain>
        <tissue evidence="1">Whole worm</tissue>
    </source>
</reference>
<evidence type="ECO:0000313" key="2">
    <source>
        <dbReference type="Proteomes" id="UP000728185"/>
    </source>
</evidence>
<proteinExistence type="predicted"/>
<evidence type="ECO:0000313" key="1">
    <source>
        <dbReference type="EMBL" id="KAA0201143.1"/>
    </source>
</evidence>
<dbReference type="Proteomes" id="UP000728185">
    <property type="component" value="Unassembled WGS sequence"/>
</dbReference>
<dbReference type="AlphaFoldDB" id="A0A8E0S4K7"/>
<name>A0A8E0S4K7_9TREM</name>
<dbReference type="EMBL" id="LUCM01000077">
    <property type="protein sequence ID" value="KAA0201143.1"/>
    <property type="molecule type" value="Genomic_DNA"/>
</dbReference>
<comment type="caution">
    <text evidence="1">The sequence shown here is derived from an EMBL/GenBank/DDBJ whole genome shotgun (WGS) entry which is preliminary data.</text>
</comment>
<organism evidence="1 2">
    <name type="scientific">Fasciolopsis buskii</name>
    <dbReference type="NCBI Taxonomy" id="27845"/>
    <lineage>
        <taxon>Eukaryota</taxon>
        <taxon>Metazoa</taxon>
        <taxon>Spiralia</taxon>
        <taxon>Lophotrochozoa</taxon>
        <taxon>Platyhelminthes</taxon>
        <taxon>Trematoda</taxon>
        <taxon>Digenea</taxon>
        <taxon>Plagiorchiida</taxon>
        <taxon>Echinostomata</taxon>
        <taxon>Echinostomatoidea</taxon>
        <taxon>Fasciolidae</taxon>
        <taxon>Fasciolopsis</taxon>
    </lineage>
</organism>
<keyword evidence="2" id="KW-1185">Reference proteome</keyword>
<protein>
    <submittedName>
        <fullName evidence="1">Uncharacterized protein</fullName>
    </submittedName>
</protein>